<dbReference type="PhylomeDB" id="A0A060SXA1"/>
<keyword evidence="4" id="KW-0378">Hydrolase</keyword>
<dbReference type="Pfam" id="PF04408">
    <property type="entry name" value="WHD_HA2"/>
    <property type="match status" value="1"/>
</dbReference>
<dbReference type="PANTHER" id="PTHR18934">
    <property type="entry name" value="ATP-DEPENDENT RNA HELICASE"/>
    <property type="match status" value="1"/>
</dbReference>
<comment type="similarity">
    <text evidence="1">Belongs to the DEAD box helicase family. DEAH subfamily.</text>
</comment>
<evidence type="ECO:0000256" key="1">
    <source>
        <dbReference type="ARBA" id="ARBA00008792"/>
    </source>
</evidence>
<dbReference type="FunFam" id="3.40.50.300:FF:000578">
    <property type="entry name" value="probable ATP-dependent RNA helicase DHX35"/>
    <property type="match status" value="1"/>
</dbReference>
<evidence type="ECO:0000256" key="7">
    <source>
        <dbReference type="ARBA" id="ARBA00047984"/>
    </source>
</evidence>
<dbReference type="Gene3D" id="3.40.50.300">
    <property type="entry name" value="P-loop containing nucleotide triphosphate hydrolases"/>
    <property type="match status" value="2"/>
</dbReference>
<name>A0A060SXA1_BLAAD</name>
<dbReference type="Pfam" id="PF00270">
    <property type="entry name" value="DEAD"/>
    <property type="match status" value="1"/>
</dbReference>
<dbReference type="EC" id="3.6.4.13" evidence="2"/>
<dbReference type="GO" id="GO:0045943">
    <property type="term" value="P:positive regulation of transcription by RNA polymerase I"/>
    <property type="evidence" value="ECO:0007669"/>
    <property type="project" value="TreeGrafter"/>
</dbReference>
<proteinExistence type="inferred from homology"/>
<comment type="catalytic activity">
    <reaction evidence="7">
        <text>ATP + H2O = ADP + phosphate + H(+)</text>
        <dbReference type="Rhea" id="RHEA:13065"/>
        <dbReference type="ChEBI" id="CHEBI:15377"/>
        <dbReference type="ChEBI" id="CHEBI:15378"/>
        <dbReference type="ChEBI" id="CHEBI:30616"/>
        <dbReference type="ChEBI" id="CHEBI:43474"/>
        <dbReference type="ChEBI" id="CHEBI:456216"/>
        <dbReference type="EC" id="3.6.4.13"/>
    </reaction>
</comment>
<reference evidence="11" key="2">
    <citation type="submission" date="2014-06" db="EMBL/GenBank/DDBJ databases">
        <title>The complete genome of Blastobotrys (Arxula) adeninivorans LS3 - a yeast of biotechnological interest.</title>
        <authorList>
            <person name="Kunze G."/>
            <person name="Gaillardin C."/>
            <person name="Czernicka M."/>
            <person name="Durrens P."/>
            <person name="Martin T."/>
            <person name="Boer E."/>
            <person name="Gabaldon T."/>
            <person name="Cruz J."/>
            <person name="Talla E."/>
            <person name="Marck C."/>
            <person name="Goffeau A."/>
            <person name="Barbe V."/>
            <person name="Baret P."/>
            <person name="Baronian K."/>
            <person name="Beier S."/>
            <person name="Bleykasten C."/>
            <person name="Bode R."/>
            <person name="Casaregola S."/>
            <person name="Despons L."/>
            <person name="Fairhead C."/>
            <person name="Giersberg M."/>
            <person name="Gierski P."/>
            <person name="Hahnel U."/>
            <person name="Hartmann A."/>
            <person name="Jankowska D."/>
            <person name="Jubin C."/>
            <person name="Jung P."/>
            <person name="Lafontaine I."/>
            <person name="Leh-Louis V."/>
            <person name="Lemaire M."/>
            <person name="Marcet-Houben M."/>
            <person name="Mascher M."/>
            <person name="Morel G."/>
            <person name="Richard G.-F."/>
            <person name="Riechen J."/>
            <person name="Sacerdot C."/>
            <person name="Sarkar A."/>
            <person name="Savel G."/>
            <person name="Schacherer J."/>
            <person name="Sherman D."/>
            <person name="Straub M.-L."/>
            <person name="Stein N."/>
            <person name="Thierry A."/>
            <person name="Trautwein-Schult A."/>
            <person name="Westhof E."/>
            <person name="Worch S."/>
            <person name="Dujon B."/>
            <person name="Souciet J.-L."/>
            <person name="Wincker P."/>
            <person name="Scholz U."/>
            <person name="Neuveglise N."/>
        </authorList>
    </citation>
    <scope>NUCLEOTIDE SEQUENCE</scope>
    <source>
        <strain evidence="11">LS3</strain>
    </source>
</reference>
<dbReference type="PROSITE" id="PS51192">
    <property type="entry name" value="HELICASE_ATP_BIND_1"/>
    <property type="match status" value="1"/>
</dbReference>
<dbReference type="CDD" id="cd17917">
    <property type="entry name" value="DEXHc_RHA-like"/>
    <property type="match status" value="1"/>
</dbReference>
<evidence type="ECO:0000313" key="11">
    <source>
        <dbReference type="EMBL" id="CDP33363.1"/>
    </source>
</evidence>
<dbReference type="PROSITE" id="PS51194">
    <property type="entry name" value="HELICASE_CTER"/>
    <property type="match status" value="1"/>
</dbReference>
<evidence type="ECO:0000256" key="6">
    <source>
        <dbReference type="ARBA" id="ARBA00022840"/>
    </source>
</evidence>
<organism evidence="11">
    <name type="scientific">Blastobotrys adeninivorans</name>
    <name type="common">Yeast</name>
    <name type="synonym">Arxula adeninivorans</name>
    <dbReference type="NCBI Taxonomy" id="409370"/>
    <lineage>
        <taxon>Eukaryota</taxon>
        <taxon>Fungi</taxon>
        <taxon>Dikarya</taxon>
        <taxon>Ascomycota</taxon>
        <taxon>Saccharomycotina</taxon>
        <taxon>Dipodascomycetes</taxon>
        <taxon>Dipodascales</taxon>
        <taxon>Trichomonascaceae</taxon>
        <taxon>Blastobotrys</taxon>
    </lineage>
</organism>
<dbReference type="SMART" id="SM00847">
    <property type="entry name" value="HA2"/>
    <property type="match status" value="1"/>
</dbReference>
<dbReference type="InterPro" id="IPR027417">
    <property type="entry name" value="P-loop_NTPase"/>
</dbReference>
<dbReference type="InterPro" id="IPR007502">
    <property type="entry name" value="Helicase-assoc_dom"/>
</dbReference>
<feature type="compositionally biased region" description="Polar residues" evidence="8">
    <location>
        <begin position="51"/>
        <end position="83"/>
    </location>
</feature>
<dbReference type="SUPFAM" id="SSF52540">
    <property type="entry name" value="P-loop containing nucleoside triphosphate hydrolases"/>
    <property type="match status" value="1"/>
</dbReference>
<evidence type="ECO:0000259" key="9">
    <source>
        <dbReference type="PROSITE" id="PS51192"/>
    </source>
</evidence>
<gene>
    <name evidence="11" type="ORF">GNLVRS02_ARAD1A07744g</name>
</gene>
<reference evidence="11" key="1">
    <citation type="submission" date="2014-02" db="EMBL/GenBank/DDBJ databases">
        <authorList>
            <person name="Genoscope - CEA"/>
        </authorList>
    </citation>
    <scope>NUCLEOTIDE SEQUENCE</scope>
    <source>
        <strain evidence="11">LS3</strain>
    </source>
</reference>
<dbReference type="GO" id="GO:0003724">
    <property type="term" value="F:RNA helicase activity"/>
    <property type="evidence" value="ECO:0007669"/>
    <property type="project" value="UniProtKB-EC"/>
</dbReference>
<dbReference type="InterPro" id="IPR014001">
    <property type="entry name" value="Helicase_ATP-bd"/>
</dbReference>
<dbReference type="InterPro" id="IPR011709">
    <property type="entry name" value="DEAD-box_helicase_OB_fold"/>
</dbReference>
<feature type="domain" description="Helicase C-terminal" evidence="10">
    <location>
        <begin position="344"/>
        <end position="520"/>
    </location>
</feature>
<dbReference type="CDD" id="cd18791">
    <property type="entry name" value="SF2_C_RHA"/>
    <property type="match status" value="1"/>
</dbReference>
<evidence type="ECO:0000256" key="3">
    <source>
        <dbReference type="ARBA" id="ARBA00022741"/>
    </source>
</evidence>
<dbReference type="Pfam" id="PF21010">
    <property type="entry name" value="HA2_C"/>
    <property type="match status" value="1"/>
</dbReference>
<dbReference type="SMART" id="SM00487">
    <property type="entry name" value="DEXDc"/>
    <property type="match status" value="1"/>
</dbReference>
<evidence type="ECO:0000256" key="8">
    <source>
        <dbReference type="SAM" id="MobiDB-lite"/>
    </source>
</evidence>
<accession>A0A060SXA1</accession>
<feature type="region of interest" description="Disordered" evidence="8">
    <location>
        <begin position="51"/>
        <end position="118"/>
    </location>
</feature>
<dbReference type="Pfam" id="PF00271">
    <property type="entry name" value="Helicase_C"/>
    <property type="match status" value="1"/>
</dbReference>
<dbReference type="GO" id="GO:0003725">
    <property type="term" value="F:double-stranded RNA binding"/>
    <property type="evidence" value="ECO:0007669"/>
    <property type="project" value="TreeGrafter"/>
</dbReference>
<dbReference type="FunFam" id="3.40.50.300:FF:000145">
    <property type="entry name" value="probable ATP-dependent RNA helicase DHX40"/>
    <property type="match status" value="1"/>
</dbReference>
<dbReference type="AlphaFoldDB" id="A0A060SXA1"/>
<feature type="compositionally biased region" description="Low complexity" evidence="8">
    <location>
        <begin position="100"/>
        <end position="112"/>
    </location>
</feature>
<keyword evidence="6" id="KW-0067">ATP-binding</keyword>
<keyword evidence="5" id="KW-0347">Helicase</keyword>
<feature type="compositionally biased region" description="Basic and acidic residues" evidence="8">
    <location>
        <begin position="84"/>
        <end position="98"/>
    </location>
</feature>
<evidence type="ECO:0000256" key="4">
    <source>
        <dbReference type="ARBA" id="ARBA00022801"/>
    </source>
</evidence>
<dbReference type="PANTHER" id="PTHR18934:SF118">
    <property type="entry name" value="ATP-DEPENDENT RNA HELICASE DHX33"/>
    <property type="match status" value="1"/>
</dbReference>
<evidence type="ECO:0000259" key="10">
    <source>
        <dbReference type="PROSITE" id="PS51194"/>
    </source>
</evidence>
<dbReference type="InterPro" id="IPR048333">
    <property type="entry name" value="HA2_WH"/>
</dbReference>
<feature type="region of interest" description="Disordered" evidence="8">
    <location>
        <begin position="1"/>
        <end position="23"/>
    </location>
</feature>
<dbReference type="InterPro" id="IPR001650">
    <property type="entry name" value="Helicase_C-like"/>
</dbReference>
<dbReference type="SMART" id="SM00490">
    <property type="entry name" value="HELICc"/>
    <property type="match status" value="1"/>
</dbReference>
<evidence type="ECO:0000256" key="5">
    <source>
        <dbReference type="ARBA" id="ARBA00022806"/>
    </source>
</evidence>
<keyword evidence="3" id="KW-0547">Nucleotide-binding</keyword>
<dbReference type="GO" id="GO:0005524">
    <property type="term" value="F:ATP binding"/>
    <property type="evidence" value="ECO:0007669"/>
    <property type="project" value="UniProtKB-KW"/>
</dbReference>
<protein>
    <recommendedName>
        <fullName evidence="2">RNA helicase</fullName>
        <ecNumber evidence="2">3.6.4.13</ecNumber>
    </recommendedName>
</protein>
<dbReference type="Gene3D" id="1.20.120.1080">
    <property type="match status" value="1"/>
</dbReference>
<dbReference type="Pfam" id="PF07717">
    <property type="entry name" value="OB_NTP_bind"/>
    <property type="match status" value="1"/>
</dbReference>
<feature type="domain" description="Helicase ATP-binding" evidence="9">
    <location>
        <begin position="163"/>
        <end position="324"/>
    </location>
</feature>
<dbReference type="GO" id="GO:0016787">
    <property type="term" value="F:hydrolase activity"/>
    <property type="evidence" value="ECO:0007669"/>
    <property type="project" value="UniProtKB-KW"/>
</dbReference>
<dbReference type="GO" id="GO:0005730">
    <property type="term" value="C:nucleolus"/>
    <property type="evidence" value="ECO:0007669"/>
    <property type="project" value="UniProtKB-ARBA"/>
</dbReference>
<dbReference type="InterPro" id="IPR011545">
    <property type="entry name" value="DEAD/DEAH_box_helicase_dom"/>
</dbReference>
<sequence length="783" mass="87561">MPKVHTKFENGPSTSGAKISKRQLKKRAKLAGLPGPLSLERLEQLAVVDGSDSNGQVTHTHTDQNESTLNKIESNGTTNGSLNDSERSNDINESKESIDNVTNGGMNGTNGTKKPKYKRKLGKDKVVNFYESDEEPTAPRKPIENIDKIHNSLPVYRARTQILEKILGNRVTVLLAETGSGKSTQLPQLLVNNDKKERVAITQPRRVAAINLATRVSDEMGVQIGQQVGYSVRFQNKWSPQSKIKYLTDGMLLREMLIDPDLTRYTTVILDEAHERTVLTDLLMGLIKRLLSRRQDIRVVVMSATLDAEKFASFFGAQILYVEGKMYPVERYYLKAPVDDVVDGVVQAVCQVNSGEPSGDMLVFLAGQEDIDKCVDRINAIAPQMPKEAPLMVALPLYASLPPQAQQKVFENLPARRRKIIVATNIAETSLTIPGVRYVIDSGLRKIRVWKPQLGLDTLLTTPISQASAQQRMGRAGREGPGKCFRLFPESTYTQLSSQTEPEIVRCDPASTVLMLKRAGVDDVLGFEWVESPSKKAIKAALLKLYSLKALDDSGKITDLGREMVLLPVSPTLAAVLIHAKEDEQLLRTVVDIVACLSVDDLLVTPHPDKRDEVNEKRNQLFAGGREYGDLIMLREMVALYRTIPDRRSRKEFCESVGVNWRGMDNVELVRKQLLQYTGYKSETNEEEDETKEPVSNELVVQTFIKGYVANTALGLPDRRYKTVMNGQILNIHPSSMMFGRKKEAIMYMDYVYTTKAYARMVSTVEVEWLKEIGGHLLARHSD</sequence>
<evidence type="ECO:0000256" key="2">
    <source>
        <dbReference type="ARBA" id="ARBA00012552"/>
    </source>
</evidence>
<dbReference type="EMBL" id="HG937691">
    <property type="protein sequence ID" value="CDP33363.1"/>
    <property type="molecule type" value="Genomic_DNA"/>
</dbReference>